<comment type="caution">
    <text evidence="2">The sequence shown here is derived from an EMBL/GenBank/DDBJ whole genome shotgun (WGS) entry which is preliminary data.</text>
</comment>
<sequence length="71" mass="7207">MPHTYRPTHVPHNRTRSRARTQVALTAVALAAGLALAAPAGAAPEDGAAARQVAVHPEAVTAAQQQAAPPV</sequence>
<accession>A0A540VYC5</accession>
<organism evidence="2 3">
    <name type="scientific">Kitasatospora acidiphila</name>
    <dbReference type="NCBI Taxonomy" id="2567942"/>
    <lineage>
        <taxon>Bacteria</taxon>
        <taxon>Bacillati</taxon>
        <taxon>Actinomycetota</taxon>
        <taxon>Actinomycetes</taxon>
        <taxon>Kitasatosporales</taxon>
        <taxon>Streptomycetaceae</taxon>
        <taxon>Kitasatospora</taxon>
    </lineage>
</organism>
<dbReference type="Proteomes" id="UP000319103">
    <property type="component" value="Unassembled WGS sequence"/>
</dbReference>
<protein>
    <submittedName>
        <fullName evidence="2">Uncharacterized protein</fullName>
    </submittedName>
</protein>
<gene>
    <name evidence="2" type="ORF">E6W39_05105</name>
</gene>
<keyword evidence="1" id="KW-0732">Signal</keyword>
<evidence type="ECO:0000313" key="2">
    <source>
        <dbReference type="EMBL" id="TQF01741.1"/>
    </source>
</evidence>
<feature type="chain" id="PRO_5021937348" evidence="1">
    <location>
        <begin position="43"/>
        <end position="71"/>
    </location>
</feature>
<proteinExistence type="predicted"/>
<reference evidence="2 3" key="1">
    <citation type="submission" date="2019-06" db="EMBL/GenBank/DDBJ databases">
        <title>Description of Kitasatospora acidophila sp. nov. isolated from pine grove soil, and reclassification of Streptomyces novaecaesareae to Kitasatospora novaeceasareae comb. nov.</title>
        <authorList>
            <person name="Kim M.J."/>
        </authorList>
    </citation>
    <scope>NUCLEOTIDE SEQUENCE [LARGE SCALE GENOMIC DNA]</scope>
    <source>
        <strain evidence="2 3">MMS16-CNU292</strain>
    </source>
</reference>
<evidence type="ECO:0000256" key="1">
    <source>
        <dbReference type="SAM" id="SignalP"/>
    </source>
</evidence>
<name>A0A540VYC5_9ACTN</name>
<evidence type="ECO:0000313" key="3">
    <source>
        <dbReference type="Proteomes" id="UP000319103"/>
    </source>
</evidence>
<dbReference type="AlphaFoldDB" id="A0A540VYC5"/>
<dbReference type="EMBL" id="VIGB01000003">
    <property type="protein sequence ID" value="TQF01741.1"/>
    <property type="molecule type" value="Genomic_DNA"/>
</dbReference>
<keyword evidence="3" id="KW-1185">Reference proteome</keyword>
<feature type="signal peptide" evidence="1">
    <location>
        <begin position="1"/>
        <end position="42"/>
    </location>
</feature>